<keyword evidence="3" id="KW-0507">mRNA processing</keyword>
<dbReference type="Pfam" id="PF05182">
    <property type="entry name" value="Fip1"/>
    <property type="match status" value="1"/>
</dbReference>
<feature type="compositionally biased region" description="Low complexity" evidence="5">
    <location>
        <begin position="165"/>
        <end position="179"/>
    </location>
</feature>
<sequence>MFSESASQVVAEDEDEEDIYQFIFDMCSTDSREREEEENAQIPSSPEHTPVHLKINGEKKTHVVVGATNRKDMDALDNMQGIPVLHVNVASEEKPWRIAGTDISDYFNYGFNEGSWNAYCKKQSKLRAANRKLYNKTRVQKGHTKLGKKDPCHHSSSGSPLLLASRESSARPGPGSSSRVEGYCCLSDEGNSAQVVTEMFPMEDRITSYPLIPSPNFMSRFAYTTPPSSLYRPEPPSLSTAIATLDSGHAKEFDDPSTSYTCSSGVSSLITGSMASSSRVINAAKAWELCIWQEKCDKDRDRSREHGHDKNSRRGRIRESESCSFSHSSGEERMRHRDTMERGHKRHHFEKVSGEEEEHTEKRQKSEGWQKSLRSSSSSSSRGRRDDGEDRESQSRHKQKKAKRNRKDK</sequence>
<feature type="compositionally biased region" description="Basic and acidic residues" evidence="5">
    <location>
        <begin position="350"/>
        <end position="368"/>
    </location>
</feature>
<dbReference type="PANTHER" id="PTHR13484">
    <property type="entry name" value="FIP1-LIKE 1 PROTEIN"/>
    <property type="match status" value="1"/>
</dbReference>
<evidence type="ECO:0000256" key="4">
    <source>
        <dbReference type="ARBA" id="ARBA00023242"/>
    </source>
</evidence>
<dbReference type="InterPro" id="IPR051187">
    <property type="entry name" value="Pre-mRNA_3'-end_processing_reg"/>
</dbReference>
<comment type="similarity">
    <text evidence="2">Belongs to the FIP1 family.</text>
</comment>
<feature type="domain" description="Pre-mRNA polyadenylation factor Fip1" evidence="6">
    <location>
        <begin position="91"/>
        <end position="127"/>
    </location>
</feature>
<feature type="compositionally biased region" description="Basic residues" evidence="5">
    <location>
        <begin position="396"/>
        <end position="409"/>
    </location>
</feature>
<proteinExistence type="inferred from homology"/>
<dbReference type="InterPro" id="IPR007854">
    <property type="entry name" value="Fip1_dom"/>
</dbReference>
<feature type="region of interest" description="Disordered" evidence="5">
    <location>
        <begin position="31"/>
        <end position="50"/>
    </location>
</feature>
<feature type="compositionally biased region" description="Basic and acidic residues" evidence="5">
    <location>
        <begin position="329"/>
        <end position="342"/>
    </location>
</feature>
<organism evidence="7 8">
    <name type="scientific">Lates calcarifer</name>
    <name type="common">Barramundi</name>
    <name type="synonym">Holocentrus calcarifer</name>
    <dbReference type="NCBI Taxonomy" id="8187"/>
    <lineage>
        <taxon>Eukaryota</taxon>
        <taxon>Metazoa</taxon>
        <taxon>Chordata</taxon>
        <taxon>Craniata</taxon>
        <taxon>Vertebrata</taxon>
        <taxon>Euteleostomi</taxon>
        <taxon>Actinopterygii</taxon>
        <taxon>Neopterygii</taxon>
        <taxon>Teleostei</taxon>
        <taxon>Neoteleostei</taxon>
        <taxon>Acanthomorphata</taxon>
        <taxon>Carangaria</taxon>
        <taxon>Carangaria incertae sedis</taxon>
        <taxon>Centropomidae</taxon>
        <taxon>Lates</taxon>
    </lineage>
</organism>
<dbReference type="RefSeq" id="XP_050933232.1">
    <property type="nucleotide sequence ID" value="XM_051077275.1"/>
</dbReference>
<evidence type="ECO:0000256" key="3">
    <source>
        <dbReference type="ARBA" id="ARBA00022664"/>
    </source>
</evidence>
<dbReference type="PANTHER" id="PTHR13484:SF0">
    <property type="entry name" value="PRE-MRNA 3'-END-PROCESSING FACTOR FIP1"/>
    <property type="match status" value="1"/>
</dbReference>
<dbReference type="AlphaFoldDB" id="A0AAJ8BIR1"/>
<reference evidence="8" key="1">
    <citation type="submission" date="2025-08" db="UniProtKB">
        <authorList>
            <consortium name="RefSeq"/>
        </authorList>
    </citation>
    <scope>IDENTIFICATION</scope>
    <source>
        <tissue evidence="8">Brain</tissue>
    </source>
</reference>
<feature type="compositionally biased region" description="Basic residues" evidence="5">
    <location>
        <begin position="132"/>
        <end position="146"/>
    </location>
</feature>
<protein>
    <submittedName>
        <fullName evidence="8">Pre-mRNA 3'-end-processing factor FIP1 isoform X2</fullName>
    </submittedName>
</protein>
<dbReference type="GeneID" id="108879058"/>
<dbReference type="GO" id="GO:0005847">
    <property type="term" value="C:mRNA cleavage and polyadenylation specificity factor complex"/>
    <property type="evidence" value="ECO:0007669"/>
    <property type="project" value="TreeGrafter"/>
</dbReference>
<evidence type="ECO:0000313" key="7">
    <source>
        <dbReference type="Proteomes" id="UP000694890"/>
    </source>
</evidence>
<comment type="subcellular location">
    <subcellularLocation>
        <location evidence="1">Nucleus</location>
    </subcellularLocation>
</comment>
<evidence type="ECO:0000256" key="1">
    <source>
        <dbReference type="ARBA" id="ARBA00004123"/>
    </source>
</evidence>
<feature type="compositionally biased region" description="Basic and acidic residues" evidence="5">
    <location>
        <begin position="298"/>
        <end position="321"/>
    </location>
</feature>
<dbReference type="Proteomes" id="UP000694890">
    <property type="component" value="Linkage group LG17"/>
</dbReference>
<feature type="region of interest" description="Disordered" evidence="5">
    <location>
        <begin position="298"/>
        <end position="409"/>
    </location>
</feature>
<name>A0AAJ8BIR1_LATCA</name>
<gene>
    <name evidence="8" type="primary">fip1l1a</name>
</gene>
<evidence type="ECO:0000256" key="5">
    <source>
        <dbReference type="SAM" id="MobiDB-lite"/>
    </source>
</evidence>
<evidence type="ECO:0000256" key="2">
    <source>
        <dbReference type="ARBA" id="ARBA00007459"/>
    </source>
</evidence>
<dbReference type="CTD" id="561900"/>
<dbReference type="GO" id="GO:0006397">
    <property type="term" value="P:mRNA processing"/>
    <property type="evidence" value="ECO:0007669"/>
    <property type="project" value="UniProtKB-KW"/>
</dbReference>
<keyword evidence="4" id="KW-0539">Nucleus</keyword>
<feature type="compositionally biased region" description="Basic and acidic residues" evidence="5">
    <location>
        <begin position="383"/>
        <end position="395"/>
    </location>
</feature>
<evidence type="ECO:0000313" key="8">
    <source>
        <dbReference type="RefSeq" id="XP_050933232.1"/>
    </source>
</evidence>
<feature type="region of interest" description="Disordered" evidence="5">
    <location>
        <begin position="132"/>
        <end position="181"/>
    </location>
</feature>
<accession>A0AAJ8BIR1</accession>
<evidence type="ECO:0000259" key="6">
    <source>
        <dbReference type="Pfam" id="PF05182"/>
    </source>
</evidence>